<gene>
    <name evidence="2" type="ORF">QWY14_00570</name>
</gene>
<organism evidence="2 3">
    <name type="scientific">Planococcus shixiaomingii</name>
    <dbReference type="NCBI Taxonomy" id="3058393"/>
    <lineage>
        <taxon>Bacteria</taxon>
        <taxon>Bacillati</taxon>
        <taxon>Bacillota</taxon>
        <taxon>Bacilli</taxon>
        <taxon>Bacillales</taxon>
        <taxon>Caryophanaceae</taxon>
        <taxon>Planococcus</taxon>
    </lineage>
</organism>
<dbReference type="Proteomes" id="UP001172055">
    <property type="component" value="Unassembled WGS sequence"/>
</dbReference>
<keyword evidence="1" id="KW-0812">Transmembrane</keyword>
<name>A0ABT8MX84_9BACL</name>
<feature type="transmembrane region" description="Helical" evidence="1">
    <location>
        <begin position="6"/>
        <end position="22"/>
    </location>
</feature>
<protein>
    <submittedName>
        <fullName evidence="2">YtpI family protein</fullName>
    </submittedName>
</protein>
<reference evidence="2 3" key="1">
    <citation type="submission" date="2023-06" db="EMBL/GenBank/DDBJ databases">
        <title>Novel species in genus Planococcus.</title>
        <authorList>
            <person name="Ning S."/>
        </authorList>
    </citation>
    <scope>NUCLEOTIDE SEQUENCE [LARGE SCALE GENOMIC DNA]</scope>
    <source>
        <strain evidence="2 3">N028</strain>
    </source>
</reference>
<keyword evidence="1" id="KW-0472">Membrane</keyword>
<evidence type="ECO:0000313" key="3">
    <source>
        <dbReference type="Proteomes" id="UP001172055"/>
    </source>
</evidence>
<proteinExistence type="predicted"/>
<dbReference type="Pfam" id="PF14007">
    <property type="entry name" value="YtpI"/>
    <property type="match status" value="1"/>
</dbReference>
<keyword evidence="1" id="KW-1133">Transmembrane helix</keyword>
<keyword evidence="3" id="KW-1185">Reference proteome</keyword>
<dbReference type="InterPro" id="IPR025618">
    <property type="entry name" value="YtpI"/>
</dbReference>
<dbReference type="EMBL" id="JAUJWV010000001">
    <property type="protein sequence ID" value="MDN7240256.1"/>
    <property type="molecule type" value="Genomic_DNA"/>
</dbReference>
<evidence type="ECO:0000313" key="2">
    <source>
        <dbReference type="EMBL" id="MDN7240256.1"/>
    </source>
</evidence>
<comment type="caution">
    <text evidence="2">The sequence shown here is derived from an EMBL/GenBank/DDBJ whole genome shotgun (WGS) entry which is preliminary data.</text>
</comment>
<feature type="transmembrane region" description="Helical" evidence="1">
    <location>
        <begin position="34"/>
        <end position="53"/>
    </location>
</feature>
<sequence>MLVFLSVILITLSFAVYFYYKTKQFRTSLPIRKKWYTSMASVALGSFVMFFGINQLLLFHTVVTYIIAGIFVILGLGLIVYNFKAAKHYKQFLAEEARLNK</sequence>
<accession>A0ABT8MX84</accession>
<evidence type="ECO:0000256" key="1">
    <source>
        <dbReference type="SAM" id="Phobius"/>
    </source>
</evidence>
<feature type="transmembrane region" description="Helical" evidence="1">
    <location>
        <begin position="59"/>
        <end position="81"/>
    </location>
</feature>